<protein>
    <submittedName>
        <fullName evidence="3">Iron complex transport system substrate-binding protein</fullName>
    </submittedName>
</protein>
<gene>
    <name evidence="3" type="ORF">FHU12_2082</name>
</gene>
<proteinExistence type="predicted"/>
<evidence type="ECO:0000313" key="3">
    <source>
        <dbReference type="EMBL" id="TQI84566.1"/>
    </source>
</evidence>
<evidence type="ECO:0000259" key="2">
    <source>
        <dbReference type="PROSITE" id="PS50983"/>
    </source>
</evidence>
<feature type="signal peptide" evidence="1">
    <location>
        <begin position="1"/>
        <end position="18"/>
    </location>
</feature>
<comment type="caution">
    <text evidence="3">The sequence shown here is derived from an EMBL/GenBank/DDBJ whole genome shotgun (WGS) entry which is preliminary data.</text>
</comment>
<feature type="domain" description="Fe/B12 periplasmic-binding" evidence="2">
    <location>
        <begin position="28"/>
        <end position="278"/>
    </location>
</feature>
<dbReference type="EMBL" id="VFMJ01000001">
    <property type="protein sequence ID" value="TQI84566.1"/>
    <property type="molecule type" value="Genomic_DNA"/>
</dbReference>
<dbReference type="InterPro" id="IPR002491">
    <property type="entry name" value="ABC_transptr_periplasmic_BD"/>
</dbReference>
<dbReference type="PANTHER" id="PTHR30535">
    <property type="entry name" value="VITAMIN B12-BINDING PROTEIN"/>
    <property type="match status" value="1"/>
</dbReference>
<evidence type="ECO:0000313" key="4">
    <source>
        <dbReference type="Proteomes" id="UP000320710"/>
    </source>
</evidence>
<reference evidence="3 4" key="2">
    <citation type="submission" date="2019-07" db="EMBL/GenBank/DDBJ databases">
        <title>Investigation of anaerobic lignin degradation for improved lignocellulosic biofuels.</title>
        <authorList>
            <person name="Deangelis K.PhD."/>
        </authorList>
    </citation>
    <scope>NUCLEOTIDE SEQUENCE [LARGE SCALE GENOMIC DNA]</scope>
    <source>
        <strain evidence="3 4">106R</strain>
    </source>
</reference>
<dbReference type="PANTHER" id="PTHR30535:SF4">
    <property type="entry name" value="HEMIN-BINDING PERIPLASMIC PROTEIN HMUT"/>
    <property type="match status" value="1"/>
</dbReference>
<dbReference type="PROSITE" id="PS50983">
    <property type="entry name" value="FE_B12_PBP"/>
    <property type="match status" value="1"/>
</dbReference>
<reference evidence="3 4" key="1">
    <citation type="submission" date="2019-06" db="EMBL/GenBank/DDBJ databases">
        <authorList>
            <person name="Deangelis K."/>
            <person name="Huntemann M."/>
            <person name="Clum A."/>
            <person name="Pillay M."/>
            <person name="Palaniappan K."/>
            <person name="Varghese N."/>
            <person name="Mikhailova N."/>
            <person name="Stamatis D."/>
            <person name="Reddy T."/>
            <person name="Daum C."/>
            <person name="Shapiro N."/>
            <person name="Ivanova N."/>
            <person name="Kyrpides N."/>
            <person name="Woyke T."/>
        </authorList>
    </citation>
    <scope>NUCLEOTIDE SEQUENCE [LARGE SCALE GENOMIC DNA]</scope>
    <source>
        <strain evidence="3 4">106R</strain>
    </source>
</reference>
<dbReference type="CDD" id="cd01149">
    <property type="entry name" value="HutB"/>
    <property type="match status" value="1"/>
</dbReference>
<organism evidence="3 4">
    <name type="scientific">Serratia marcescens</name>
    <dbReference type="NCBI Taxonomy" id="615"/>
    <lineage>
        <taxon>Bacteria</taxon>
        <taxon>Pseudomonadati</taxon>
        <taxon>Pseudomonadota</taxon>
        <taxon>Gammaproteobacteria</taxon>
        <taxon>Enterobacterales</taxon>
        <taxon>Yersiniaceae</taxon>
        <taxon>Serratia</taxon>
    </lineage>
</organism>
<feature type="chain" id="PRO_5041250792" evidence="1">
    <location>
        <begin position="19"/>
        <end position="278"/>
    </location>
</feature>
<dbReference type="RefSeq" id="WP_141969133.1">
    <property type="nucleotide sequence ID" value="NZ_VFMJ01000001.1"/>
</dbReference>
<dbReference type="AlphaFoldDB" id="A0AA46QAU7"/>
<dbReference type="Proteomes" id="UP000320710">
    <property type="component" value="Unassembled WGS sequence"/>
</dbReference>
<accession>A0AA46QAU7</accession>
<dbReference type="InterPro" id="IPR050902">
    <property type="entry name" value="ABC_Transporter_SBP"/>
</dbReference>
<dbReference type="Pfam" id="PF01497">
    <property type="entry name" value="Peripla_BP_2"/>
    <property type="match status" value="1"/>
</dbReference>
<name>A0AA46QAU7_SERMA</name>
<dbReference type="SUPFAM" id="SSF53807">
    <property type="entry name" value="Helical backbone' metal receptor"/>
    <property type="match status" value="1"/>
</dbReference>
<keyword evidence="1" id="KW-0732">Signal</keyword>
<evidence type="ECO:0000256" key="1">
    <source>
        <dbReference type="SAM" id="SignalP"/>
    </source>
</evidence>
<sequence length="278" mass="29198">MKSSLIRRLTLMMTLALALPLTAAAAQRIVSIGGDVTEIAFALGAGDDVIARDSTSLHPEAVKKLPDVGYMRQLNAEGILALKPTLVLTTELAQPALVLKQLADSGVKVVSVPGDTTLQAVPQKIAVIAAALQRDEQGKQLSERYQQQLAAVDTSPLPVKVLFVMSHGGITPMAAGQHTAADAVIAAAGLKNAMQGFDRYRPLSQEGVIASAPDLLLVTTDGVRTLGGEQQLWTLPGLALTPAGKQRRVLIVDDMALLGFGLETPAALAKLRHAAEQK</sequence>
<dbReference type="Gene3D" id="3.40.50.1980">
    <property type="entry name" value="Nitrogenase molybdenum iron protein domain"/>
    <property type="match status" value="2"/>
</dbReference>